<evidence type="ECO:0000313" key="1">
    <source>
        <dbReference type="EMBL" id="MCW3806188.1"/>
    </source>
</evidence>
<proteinExistence type="predicted"/>
<dbReference type="EMBL" id="JAPDPI010000020">
    <property type="protein sequence ID" value="MCW3806188.1"/>
    <property type="molecule type" value="Genomic_DNA"/>
</dbReference>
<dbReference type="RefSeq" id="WP_301199560.1">
    <property type="nucleotide sequence ID" value="NZ_JAPDPI010000020.1"/>
</dbReference>
<organism evidence="1 2">
    <name type="scientific">Plebeiibacterium marinum</name>
    <dbReference type="NCBI Taxonomy" id="2992111"/>
    <lineage>
        <taxon>Bacteria</taxon>
        <taxon>Pseudomonadati</taxon>
        <taxon>Bacteroidota</taxon>
        <taxon>Bacteroidia</taxon>
        <taxon>Marinilabiliales</taxon>
        <taxon>Marinilabiliaceae</taxon>
        <taxon>Plebeiibacterium</taxon>
    </lineage>
</organism>
<keyword evidence="2" id="KW-1185">Reference proteome</keyword>
<protein>
    <submittedName>
        <fullName evidence="1">Uncharacterized protein</fullName>
    </submittedName>
</protein>
<sequence>MQLEIEEIYLWDGANAILCAKDDILQKVYLRNVYAYAIALLPTEAAIKIKSYQYTPYQDFDESGIAECRDYLCKMDLQDAYPIPHEKLATIKEFVQYIQKENTLDYRFLNVEAFADNIIQYEYFLGNAVFTFKEMSDLNRLYNHIKKVLKPEIFRLCH</sequence>
<evidence type="ECO:0000313" key="2">
    <source>
        <dbReference type="Proteomes" id="UP001207408"/>
    </source>
</evidence>
<accession>A0AAE3ME82</accession>
<gene>
    <name evidence="1" type="ORF">OM074_11180</name>
</gene>
<name>A0AAE3ME82_9BACT</name>
<reference evidence="1" key="1">
    <citation type="submission" date="2022-10" db="EMBL/GenBank/DDBJ databases">
        <authorList>
            <person name="Yu W.X."/>
        </authorList>
    </citation>
    <scope>NUCLEOTIDE SEQUENCE</scope>
    <source>
        <strain evidence="1">D04</strain>
    </source>
</reference>
<dbReference type="AlphaFoldDB" id="A0AAE3ME82"/>
<dbReference type="Proteomes" id="UP001207408">
    <property type="component" value="Unassembled WGS sequence"/>
</dbReference>
<comment type="caution">
    <text evidence="1">The sequence shown here is derived from an EMBL/GenBank/DDBJ whole genome shotgun (WGS) entry which is preliminary data.</text>
</comment>